<dbReference type="Proteomes" id="UP000800036">
    <property type="component" value="Unassembled WGS sequence"/>
</dbReference>
<keyword evidence="4" id="KW-1185">Reference proteome</keyword>
<dbReference type="CDD" id="cd14361">
    <property type="entry name" value="UBA_HYPK"/>
    <property type="match status" value="1"/>
</dbReference>
<evidence type="ECO:0000313" key="4">
    <source>
        <dbReference type="Proteomes" id="UP000800036"/>
    </source>
</evidence>
<dbReference type="GO" id="GO:0050821">
    <property type="term" value="P:protein stabilization"/>
    <property type="evidence" value="ECO:0007669"/>
    <property type="project" value="TreeGrafter"/>
</dbReference>
<feature type="region of interest" description="Disordered" evidence="1">
    <location>
        <begin position="1"/>
        <end position="30"/>
    </location>
</feature>
<organism evidence="3 4">
    <name type="scientific">Bimuria novae-zelandiae CBS 107.79</name>
    <dbReference type="NCBI Taxonomy" id="1447943"/>
    <lineage>
        <taxon>Eukaryota</taxon>
        <taxon>Fungi</taxon>
        <taxon>Dikarya</taxon>
        <taxon>Ascomycota</taxon>
        <taxon>Pezizomycotina</taxon>
        <taxon>Dothideomycetes</taxon>
        <taxon>Pleosporomycetidae</taxon>
        <taxon>Pleosporales</taxon>
        <taxon>Massarineae</taxon>
        <taxon>Didymosphaeriaceae</taxon>
        <taxon>Bimuria</taxon>
    </lineage>
</organism>
<evidence type="ECO:0000313" key="3">
    <source>
        <dbReference type="EMBL" id="KAF1966965.1"/>
    </source>
</evidence>
<dbReference type="InterPro" id="IPR052617">
    <property type="entry name" value="Huntingtin-int_K"/>
</dbReference>
<feature type="compositionally biased region" description="Polar residues" evidence="1">
    <location>
        <begin position="1"/>
        <end position="12"/>
    </location>
</feature>
<dbReference type="OrthoDB" id="285219at2759"/>
<feature type="domain" description="Nascent polypeptide-associated complex subunit alpha-like UBA" evidence="2">
    <location>
        <begin position="76"/>
        <end position="114"/>
    </location>
</feature>
<dbReference type="InterPro" id="IPR038922">
    <property type="entry name" value="HYPK_UBA"/>
</dbReference>
<accession>A0A6A5UQ19</accession>
<dbReference type="AlphaFoldDB" id="A0A6A5UQ19"/>
<sequence>MAEEPQPSNIQEGVSEAPAPTGSAEDRKAAAVLSTLDAQGDDESGKKEVDTSAMEKAMKNLSVKKGKGGEAQKKTVKVEAGDVNMLVSELELPKQKATDLLRSNDGNVLQAILSFTRPTFT</sequence>
<gene>
    <name evidence="3" type="ORF">BU23DRAFT_584133</name>
</gene>
<reference evidence="3" key="1">
    <citation type="journal article" date="2020" name="Stud. Mycol.">
        <title>101 Dothideomycetes genomes: a test case for predicting lifestyles and emergence of pathogens.</title>
        <authorList>
            <person name="Haridas S."/>
            <person name="Albert R."/>
            <person name="Binder M."/>
            <person name="Bloem J."/>
            <person name="Labutti K."/>
            <person name="Salamov A."/>
            <person name="Andreopoulos B."/>
            <person name="Baker S."/>
            <person name="Barry K."/>
            <person name="Bills G."/>
            <person name="Bluhm B."/>
            <person name="Cannon C."/>
            <person name="Castanera R."/>
            <person name="Culley D."/>
            <person name="Daum C."/>
            <person name="Ezra D."/>
            <person name="Gonzalez J."/>
            <person name="Henrissat B."/>
            <person name="Kuo A."/>
            <person name="Liang C."/>
            <person name="Lipzen A."/>
            <person name="Lutzoni F."/>
            <person name="Magnuson J."/>
            <person name="Mondo S."/>
            <person name="Nolan M."/>
            <person name="Ohm R."/>
            <person name="Pangilinan J."/>
            <person name="Park H.-J."/>
            <person name="Ramirez L."/>
            <person name="Alfaro M."/>
            <person name="Sun H."/>
            <person name="Tritt A."/>
            <person name="Yoshinaga Y."/>
            <person name="Zwiers L.-H."/>
            <person name="Turgeon B."/>
            <person name="Goodwin S."/>
            <person name="Spatafora J."/>
            <person name="Crous P."/>
            <person name="Grigoriev I."/>
        </authorList>
    </citation>
    <scope>NUCLEOTIDE SEQUENCE</scope>
    <source>
        <strain evidence="3">CBS 107.79</strain>
    </source>
</reference>
<dbReference type="PANTHER" id="PTHR31184:SF2">
    <property type="entry name" value="HUNTINGTIN-INTERACTING PROTEIN K"/>
    <property type="match status" value="1"/>
</dbReference>
<dbReference type="InterPro" id="IPR044034">
    <property type="entry name" value="NAC-like_UBA"/>
</dbReference>
<dbReference type="PANTHER" id="PTHR31184">
    <property type="entry name" value="HUNTINGTIN-INTERACTING PROTEIN K FAMILY MEMBER"/>
    <property type="match status" value="1"/>
</dbReference>
<dbReference type="Pfam" id="PF19026">
    <property type="entry name" value="UBA_HYPK"/>
    <property type="match status" value="1"/>
</dbReference>
<evidence type="ECO:0000259" key="2">
    <source>
        <dbReference type="Pfam" id="PF19026"/>
    </source>
</evidence>
<dbReference type="EMBL" id="ML976739">
    <property type="protein sequence ID" value="KAF1966965.1"/>
    <property type="molecule type" value="Genomic_DNA"/>
</dbReference>
<protein>
    <recommendedName>
        <fullName evidence="2">Nascent polypeptide-associated complex subunit alpha-like UBA domain-containing protein</fullName>
    </recommendedName>
</protein>
<evidence type="ECO:0000256" key="1">
    <source>
        <dbReference type="SAM" id="MobiDB-lite"/>
    </source>
</evidence>
<proteinExistence type="predicted"/>
<name>A0A6A5UQ19_9PLEO</name>
<dbReference type="GO" id="GO:0043066">
    <property type="term" value="P:negative regulation of apoptotic process"/>
    <property type="evidence" value="ECO:0007669"/>
    <property type="project" value="TreeGrafter"/>
</dbReference>